<dbReference type="SUPFAM" id="SSF48239">
    <property type="entry name" value="Terpenoid cyclases/Protein prenyltransferases"/>
    <property type="match status" value="1"/>
</dbReference>
<organism evidence="11 12">
    <name type="scientific">Scheffersomyces spartinae</name>
    <dbReference type="NCBI Taxonomy" id="45513"/>
    <lineage>
        <taxon>Eukaryota</taxon>
        <taxon>Fungi</taxon>
        <taxon>Dikarya</taxon>
        <taxon>Ascomycota</taxon>
        <taxon>Saccharomycotina</taxon>
        <taxon>Pichiomycetes</taxon>
        <taxon>Debaryomycetaceae</taxon>
        <taxon>Scheffersomyces</taxon>
    </lineage>
</organism>
<comment type="similarity">
    <text evidence="1 9">Belongs to the protein prenyltransferase subunit beta family.</text>
</comment>
<dbReference type="EMBL" id="JAHMUF010000021">
    <property type="protein sequence ID" value="KAG7191977.1"/>
    <property type="molecule type" value="Genomic_DNA"/>
</dbReference>
<dbReference type="GO" id="GO:0008270">
    <property type="term" value="F:zinc ion binding"/>
    <property type="evidence" value="ECO:0007669"/>
    <property type="project" value="UniProtKB-UniRule"/>
</dbReference>
<comment type="catalytic activity">
    <reaction evidence="9">
        <text>L-cysteinyl-[protein] + (2E,6E)-farnesyl diphosphate = S-(2E,6E)-farnesyl-L-cysteinyl-[protein] + diphosphate</text>
        <dbReference type="Rhea" id="RHEA:13345"/>
        <dbReference type="Rhea" id="RHEA-COMP:10131"/>
        <dbReference type="Rhea" id="RHEA-COMP:11535"/>
        <dbReference type="ChEBI" id="CHEBI:29950"/>
        <dbReference type="ChEBI" id="CHEBI:33019"/>
        <dbReference type="ChEBI" id="CHEBI:86019"/>
        <dbReference type="ChEBI" id="CHEBI:175763"/>
    </reaction>
</comment>
<dbReference type="EC" id="2.5.1.58" evidence="2 9"/>
<evidence type="ECO:0000256" key="8">
    <source>
        <dbReference type="ARBA" id="ARBA00022833"/>
    </source>
</evidence>
<evidence type="ECO:0000256" key="7">
    <source>
        <dbReference type="ARBA" id="ARBA00022737"/>
    </source>
</evidence>
<evidence type="ECO:0000256" key="1">
    <source>
        <dbReference type="ARBA" id="ARBA00010497"/>
    </source>
</evidence>
<gene>
    <name evidence="11" type="primary">RAM1</name>
    <name evidence="11" type="ORF">KQ657_002584</name>
</gene>
<dbReference type="CDD" id="cd02893">
    <property type="entry name" value="FTase"/>
    <property type="match status" value="1"/>
</dbReference>
<keyword evidence="5 9" id="KW-0808">Transferase</keyword>
<name>A0A9P7V5Y1_9ASCO</name>
<protein>
    <recommendedName>
        <fullName evidence="3 9">Protein farnesyltransferase subunit beta</fullName>
        <shortName evidence="9">FTase-beta</shortName>
        <ecNumber evidence="2 9">2.5.1.58</ecNumber>
    </recommendedName>
</protein>
<dbReference type="AlphaFoldDB" id="A0A9P7V5Y1"/>
<comment type="subunit">
    <text evidence="9">Heterodimer of an alpha and a beta subunit.</text>
</comment>
<keyword evidence="7" id="KW-0677">Repeat</keyword>
<dbReference type="GO" id="GO:0097354">
    <property type="term" value="P:prenylation"/>
    <property type="evidence" value="ECO:0007669"/>
    <property type="project" value="UniProtKB-UniRule"/>
</dbReference>
<dbReference type="GO" id="GO:0005965">
    <property type="term" value="C:protein farnesyltransferase complex"/>
    <property type="evidence" value="ECO:0007669"/>
    <property type="project" value="UniProtKB-UniRule"/>
</dbReference>
<evidence type="ECO:0000259" key="10">
    <source>
        <dbReference type="Pfam" id="PF00432"/>
    </source>
</evidence>
<comment type="caution">
    <text evidence="11">The sequence shown here is derived from an EMBL/GenBank/DDBJ whole genome shotgun (WGS) entry which is preliminary data.</text>
</comment>
<dbReference type="InterPro" id="IPR008930">
    <property type="entry name" value="Terpenoid_cyclase/PrenylTrfase"/>
</dbReference>
<proteinExistence type="inferred from homology"/>
<reference evidence="11" key="1">
    <citation type="submission" date="2021-03" db="EMBL/GenBank/DDBJ databases">
        <authorList>
            <person name="Palmer J.M."/>
        </authorList>
    </citation>
    <scope>NUCLEOTIDE SEQUENCE</scope>
    <source>
        <strain evidence="11">ARV_011</strain>
    </source>
</reference>
<evidence type="ECO:0000256" key="4">
    <source>
        <dbReference type="ARBA" id="ARBA00022602"/>
    </source>
</evidence>
<keyword evidence="8 9" id="KW-0862">Zinc</keyword>
<dbReference type="InterPro" id="IPR026872">
    <property type="entry name" value="FTB"/>
</dbReference>
<dbReference type="Pfam" id="PF00432">
    <property type="entry name" value="Prenyltrans"/>
    <property type="match status" value="1"/>
</dbReference>
<dbReference type="PANTHER" id="PTHR11774:SF6">
    <property type="entry name" value="PROTEIN FARNESYLTRANSFERASE SUBUNIT BETA"/>
    <property type="match status" value="1"/>
</dbReference>
<comment type="cofactor">
    <cofactor evidence="9">
        <name>Zn(2+)</name>
        <dbReference type="ChEBI" id="CHEBI:29105"/>
    </cofactor>
    <text evidence="9">Binds 1 zinc ion per subunit.</text>
</comment>
<keyword evidence="12" id="KW-1185">Reference proteome</keyword>
<sequence length="463" mass="51757">MAKDINKNKIDYLLRLLGKSHLMEEDFEDFHQIYYTILRTMTRKAPIQMDVYESETTRAQQKVEEAIRSIYLDVEIDLMTVTTTNCGGSKASTDVIFPPLDVAKHENYCRMCLSSPLPGAFIGLDGNQCWMMYWLSNGHGMLKGVEGLPADISEGISAKISLFVIDEGRNGISSGPFQKGHVASVYAAVLALIAIGDFKTLTNARKGLYDFFYKMKQKDGSFSMTVNGESDARSTYCVVVLSYLLNILDDKLVDHKTLQWLDLCQTYEGGFGGVPNTEAHGGYTYCALAAYYVLLGKEGSTPKEFLTSLRAHIDVDKLLSWLVHRQHLLEGSFDGRTNKLVDACYSFWVGACFAMLEATLEITTLFNRESLKLYMIHCAQGIEMGGFRDKPGKQADFYHTNYSLCGVSVLEHYFTLERNGSWANSFTTEIVDDTNVNTNPVNPIFGLPILQVSACVKYFSANV</sequence>
<dbReference type="GO" id="GO:0004660">
    <property type="term" value="F:protein farnesyltransferase activity"/>
    <property type="evidence" value="ECO:0007669"/>
    <property type="project" value="UniProtKB-UniRule"/>
</dbReference>
<feature type="domain" description="Prenyltransferase alpha-alpha toroid" evidence="10">
    <location>
        <begin position="100"/>
        <end position="445"/>
    </location>
</feature>
<evidence type="ECO:0000256" key="2">
    <source>
        <dbReference type="ARBA" id="ARBA00012702"/>
    </source>
</evidence>
<evidence type="ECO:0000256" key="9">
    <source>
        <dbReference type="RuleBase" id="RU365056"/>
    </source>
</evidence>
<dbReference type="Gene3D" id="1.50.10.20">
    <property type="match status" value="1"/>
</dbReference>
<dbReference type="PANTHER" id="PTHR11774">
    <property type="entry name" value="GERANYLGERANYL TRANSFERASE TYPE BETA SUBUNIT"/>
    <property type="match status" value="1"/>
</dbReference>
<evidence type="ECO:0000256" key="6">
    <source>
        <dbReference type="ARBA" id="ARBA00022723"/>
    </source>
</evidence>
<evidence type="ECO:0000313" key="12">
    <source>
        <dbReference type="Proteomes" id="UP000790833"/>
    </source>
</evidence>
<evidence type="ECO:0000313" key="11">
    <source>
        <dbReference type="EMBL" id="KAG7191977.1"/>
    </source>
</evidence>
<keyword evidence="4 9" id="KW-0637">Prenyltransferase</keyword>
<dbReference type="Proteomes" id="UP000790833">
    <property type="component" value="Unassembled WGS sequence"/>
</dbReference>
<dbReference type="OrthoDB" id="10261146at2759"/>
<keyword evidence="6 9" id="KW-0479">Metal-binding</keyword>
<accession>A0A9P7V5Y1</accession>
<evidence type="ECO:0000256" key="3">
    <source>
        <dbReference type="ARBA" id="ARBA00015798"/>
    </source>
</evidence>
<dbReference type="RefSeq" id="XP_043047528.1">
    <property type="nucleotide sequence ID" value="XM_043193341.1"/>
</dbReference>
<dbReference type="InterPro" id="IPR001330">
    <property type="entry name" value="Prenyltrans"/>
</dbReference>
<dbReference type="InterPro" id="IPR045089">
    <property type="entry name" value="PGGT1B-like"/>
</dbReference>
<dbReference type="GeneID" id="66115958"/>
<evidence type="ECO:0000256" key="5">
    <source>
        <dbReference type="ARBA" id="ARBA00022679"/>
    </source>
</evidence>
<comment type="function">
    <text evidence="9">Catalyzes the transfer of a farnesyl moiety from farnesyl diphosphate to a cysteine at the fourth position from the C-terminus of several proteins. The beta subunit is responsible for peptide-binding.</text>
</comment>